<feature type="coiled-coil region" evidence="1">
    <location>
        <begin position="324"/>
        <end position="379"/>
    </location>
</feature>
<evidence type="ECO:0000259" key="3">
    <source>
        <dbReference type="PROSITE" id="PS50927"/>
    </source>
</evidence>
<feature type="coiled-coil region" evidence="1">
    <location>
        <begin position="230"/>
        <end position="285"/>
    </location>
</feature>
<evidence type="ECO:0000313" key="4">
    <source>
        <dbReference type="EMBL" id="KNE56974.1"/>
    </source>
</evidence>
<keyword evidence="1" id="KW-0175">Coiled coil</keyword>
<dbReference type="Proteomes" id="UP000054350">
    <property type="component" value="Unassembled WGS sequence"/>
</dbReference>
<dbReference type="EMBL" id="GG745331">
    <property type="protein sequence ID" value="KNE56974.1"/>
    <property type="molecule type" value="Genomic_DNA"/>
</dbReference>
<organism evidence="4 5">
    <name type="scientific">Allomyces macrogynus (strain ATCC 38327)</name>
    <name type="common">Allomyces javanicus var. macrogynus</name>
    <dbReference type="NCBI Taxonomy" id="578462"/>
    <lineage>
        <taxon>Eukaryota</taxon>
        <taxon>Fungi</taxon>
        <taxon>Fungi incertae sedis</taxon>
        <taxon>Blastocladiomycota</taxon>
        <taxon>Blastocladiomycetes</taxon>
        <taxon>Blastocladiales</taxon>
        <taxon>Blastocladiaceae</taxon>
        <taxon>Allomyces</taxon>
    </lineage>
</organism>
<sequence>MTTRVWQQTDFISSVSGQSKIGDRIKTNEFISSPNNKWHLVVQADGNMCLYESWLWIPSNCRWASNTWNKGTTPFTLIIQGDKNLVLYARNGTPTWATGTNNTRSARLSLLNDGQIVLRDANNQATFWSVQPKPAVADHQCHGDFDTIVVPFFKDAIAVTQQMQGEILKCTTGDAMAKVLQHDVPALSMFLTKAELNTYALLKDVETHVAAALKTQQDLVYAQENANLDASNSDALIKTLERQIRDQERLVGDVQNQKAEAERKLGEAEAEYQRQVKKKKDLEIAALAMIWFPLVSIGLGIGAAVSTADVDNARAVVNARGNDLHQQQQRLSEMKARRAQLEENIYDGNSQKNVATARLRGINADMDALKKERQRLADLDVFLKDKGTSIGLAAGTARVLELQAEGYVTLGPLVRTLDAMIKETIATQLVAKADADKLLAELKTINDSAEAIRMLKIQNAQGLEAFFV</sequence>
<evidence type="ECO:0000256" key="2">
    <source>
        <dbReference type="SAM" id="Phobius"/>
    </source>
</evidence>
<evidence type="ECO:0000313" key="5">
    <source>
        <dbReference type="Proteomes" id="UP000054350"/>
    </source>
</evidence>
<dbReference type="PROSITE" id="PS50927">
    <property type="entry name" value="BULB_LECTIN"/>
    <property type="match status" value="1"/>
</dbReference>
<dbReference type="SMART" id="SM00108">
    <property type="entry name" value="B_lectin"/>
    <property type="match status" value="1"/>
</dbReference>
<keyword evidence="5" id="KW-1185">Reference proteome</keyword>
<evidence type="ECO:0000256" key="1">
    <source>
        <dbReference type="SAM" id="Coils"/>
    </source>
</evidence>
<reference evidence="4 5" key="1">
    <citation type="submission" date="2009-11" db="EMBL/GenBank/DDBJ databases">
        <title>Annotation of Allomyces macrogynus ATCC 38327.</title>
        <authorList>
            <consortium name="The Broad Institute Genome Sequencing Platform"/>
            <person name="Russ C."/>
            <person name="Cuomo C."/>
            <person name="Burger G."/>
            <person name="Gray M.W."/>
            <person name="Holland P.W.H."/>
            <person name="King N."/>
            <person name="Lang F.B.F."/>
            <person name="Roger A.J."/>
            <person name="Ruiz-Trillo I."/>
            <person name="Young S.K."/>
            <person name="Zeng Q."/>
            <person name="Gargeya S."/>
            <person name="Fitzgerald M."/>
            <person name="Haas B."/>
            <person name="Abouelleil A."/>
            <person name="Alvarado L."/>
            <person name="Arachchi H.M."/>
            <person name="Berlin A."/>
            <person name="Chapman S.B."/>
            <person name="Gearin G."/>
            <person name="Goldberg J."/>
            <person name="Griggs A."/>
            <person name="Gujja S."/>
            <person name="Hansen M."/>
            <person name="Heiman D."/>
            <person name="Howarth C."/>
            <person name="Larimer J."/>
            <person name="Lui A."/>
            <person name="MacDonald P.J.P."/>
            <person name="McCowen C."/>
            <person name="Montmayeur A."/>
            <person name="Murphy C."/>
            <person name="Neiman D."/>
            <person name="Pearson M."/>
            <person name="Priest M."/>
            <person name="Roberts A."/>
            <person name="Saif S."/>
            <person name="Shea T."/>
            <person name="Sisk P."/>
            <person name="Stolte C."/>
            <person name="Sykes S."/>
            <person name="Wortman J."/>
            <person name="Nusbaum C."/>
            <person name="Birren B."/>
        </authorList>
    </citation>
    <scope>NUCLEOTIDE SEQUENCE [LARGE SCALE GENOMIC DNA]</scope>
    <source>
        <strain evidence="4 5">ATCC 38327</strain>
    </source>
</reference>
<feature type="domain" description="Bulb-type lectin" evidence="3">
    <location>
        <begin position="16"/>
        <end position="131"/>
    </location>
</feature>
<keyword evidence="2" id="KW-1133">Transmembrane helix</keyword>
<keyword evidence="2" id="KW-0472">Membrane</keyword>
<feature type="transmembrane region" description="Helical" evidence="2">
    <location>
        <begin position="284"/>
        <end position="305"/>
    </location>
</feature>
<dbReference type="Gene3D" id="2.90.10.10">
    <property type="entry name" value="Bulb-type lectin domain"/>
    <property type="match status" value="2"/>
</dbReference>
<proteinExistence type="predicted"/>
<protein>
    <recommendedName>
        <fullName evidence="3">Bulb-type lectin domain-containing protein</fullName>
    </recommendedName>
</protein>
<name>A0A0L0S3M5_ALLM3</name>
<dbReference type="AlphaFoldDB" id="A0A0L0S3M5"/>
<accession>A0A0L0S3M5</accession>
<reference evidence="5" key="2">
    <citation type="submission" date="2009-11" db="EMBL/GenBank/DDBJ databases">
        <title>The Genome Sequence of Allomyces macrogynus strain ATCC 38327.</title>
        <authorList>
            <consortium name="The Broad Institute Genome Sequencing Platform"/>
            <person name="Russ C."/>
            <person name="Cuomo C."/>
            <person name="Shea T."/>
            <person name="Young S.K."/>
            <person name="Zeng Q."/>
            <person name="Koehrsen M."/>
            <person name="Haas B."/>
            <person name="Borodovsky M."/>
            <person name="Guigo R."/>
            <person name="Alvarado L."/>
            <person name="Berlin A."/>
            <person name="Borenstein D."/>
            <person name="Chen Z."/>
            <person name="Engels R."/>
            <person name="Freedman E."/>
            <person name="Gellesch M."/>
            <person name="Goldberg J."/>
            <person name="Griggs A."/>
            <person name="Gujja S."/>
            <person name="Heiman D."/>
            <person name="Hepburn T."/>
            <person name="Howarth C."/>
            <person name="Jen D."/>
            <person name="Larson L."/>
            <person name="Lewis B."/>
            <person name="Mehta T."/>
            <person name="Park D."/>
            <person name="Pearson M."/>
            <person name="Roberts A."/>
            <person name="Saif S."/>
            <person name="Shenoy N."/>
            <person name="Sisk P."/>
            <person name="Stolte C."/>
            <person name="Sykes S."/>
            <person name="Walk T."/>
            <person name="White J."/>
            <person name="Yandava C."/>
            <person name="Burger G."/>
            <person name="Gray M.W."/>
            <person name="Holland P.W.H."/>
            <person name="King N."/>
            <person name="Lang F.B.F."/>
            <person name="Roger A.J."/>
            <person name="Ruiz-Trillo I."/>
            <person name="Lander E."/>
            <person name="Nusbaum C."/>
        </authorList>
    </citation>
    <scope>NUCLEOTIDE SEQUENCE [LARGE SCALE GENOMIC DNA]</scope>
    <source>
        <strain evidence="5">ATCC 38327</strain>
    </source>
</reference>
<dbReference type="InterPro" id="IPR036426">
    <property type="entry name" value="Bulb-type_lectin_dom_sf"/>
</dbReference>
<gene>
    <name evidence="4" type="ORF">AMAG_02737</name>
</gene>
<dbReference type="eggNOG" id="ENOG502T40S">
    <property type="taxonomic scope" value="Eukaryota"/>
</dbReference>
<dbReference type="SUPFAM" id="SSF51110">
    <property type="entry name" value="alpha-D-mannose-specific plant lectins"/>
    <property type="match status" value="1"/>
</dbReference>
<dbReference type="InterPro" id="IPR001480">
    <property type="entry name" value="Bulb-type_lectin_dom"/>
</dbReference>
<dbReference type="VEuPathDB" id="FungiDB:AMAG_02737"/>
<keyword evidence="2" id="KW-0812">Transmembrane</keyword>
<dbReference type="OrthoDB" id="1884773at2759"/>